<comment type="subcellular location">
    <subcellularLocation>
        <location evidence="1">Membrane</location>
        <topology evidence="1">Multi-pass membrane protein</topology>
    </subcellularLocation>
</comment>
<keyword evidence="5" id="KW-1015">Disulfide bond</keyword>
<dbReference type="AlphaFoldDB" id="V5H399"/>
<dbReference type="InterPro" id="IPR057244">
    <property type="entry name" value="GAIN_B"/>
</dbReference>
<dbReference type="Pfam" id="PF00002">
    <property type="entry name" value="7tm_2"/>
    <property type="match status" value="1"/>
</dbReference>
<dbReference type="PANTHER" id="PTHR12011:SF471">
    <property type="entry name" value="G-PROTEIN COUPLED RECEPTORS FAMILY 2 PROFILE 2 DOMAIN-CONTAINING PROTEIN"/>
    <property type="match status" value="1"/>
</dbReference>
<dbReference type="EMBL" id="GANP01015716">
    <property type="protein sequence ID" value="JAB68752.1"/>
    <property type="molecule type" value="mRNA"/>
</dbReference>
<evidence type="ECO:0000256" key="4">
    <source>
        <dbReference type="ARBA" id="ARBA00023136"/>
    </source>
</evidence>
<accession>V5H399</accession>
<organism evidence="10">
    <name type="scientific">Ixodes ricinus</name>
    <name type="common">Common tick</name>
    <name type="synonym">Acarus ricinus</name>
    <dbReference type="NCBI Taxonomy" id="34613"/>
    <lineage>
        <taxon>Eukaryota</taxon>
        <taxon>Metazoa</taxon>
        <taxon>Ecdysozoa</taxon>
        <taxon>Arthropoda</taxon>
        <taxon>Chelicerata</taxon>
        <taxon>Arachnida</taxon>
        <taxon>Acari</taxon>
        <taxon>Parasitiformes</taxon>
        <taxon>Ixodida</taxon>
        <taxon>Ixodoidea</taxon>
        <taxon>Ixodidae</taxon>
        <taxon>Ixodinae</taxon>
        <taxon>Ixodes</taxon>
    </lineage>
</organism>
<protein>
    <submittedName>
        <fullName evidence="10">Putative class b secretin-like g-protein coupled receptor gprcir1</fullName>
    </submittedName>
</protein>
<evidence type="ECO:0000256" key="1">
    <source>
        <dbReference type="ARBA" id="ARBA00004141"/>
    </source>
</evidence>
<keyword evidence="7" id="KW-0732">Signal</keyword>
<keyword evidence="3 6" id="KW-1133">Transmembrane helix</keyword>
<evidence type="ECO:0000256" key="2">
    <source>
        <dbReference type="ARBA" id="ARBA00022692"/>
    </source>
</evidence>
<evidence type="ECO:0000259" key="8">
    <source>
        <dbReference type="PROSITE" id="PS50221"/>
    </source>
</evidence>
<dbReference type="PROSITE" id="PS50227">
    <property type="entry name" value="G_PROTEIN_RECEP_F2_3"/>
    <property type="match status" value="1"/>
</dbReference>
<feature type="domain" description="G-protein coupled receptors family 2 profile 1" evidence="9">
    <location>
        <begin position="129"/>
        <end position="184"/>
    </location>
</feature>
<feature type="domain" description="GAIN-B" evidence="8">
    <location>
        <begin position="308"/>
        <end position="481"/>
    </location>
</feature>
<name>V5H399_IXORI</name>
<evidence type="ECO:0000256" key="6">
    <source>
        <dbReference type="SAM" id="Phobius"/>
    </source>
</evidence>
<evidence type="ECO:0000313" key="10">
    <source>
        <dbReference type="EMBL" id="JAB68752.1"/>
    </source>
</evidence>
<dbReference type="Gene3D" id="1.20.1070.10">
    <property type="entry name" value="Rhodopsin 7-helix transmembrane proteins"/>
    <property type="match status" value="1"/>
</dbReference>
<dbReference type="GO" id="GO:0007189">
    <property type="term" value="P:adenylate cyclase-activating G protein-coupled receptor signaling pathway"/>
    <property type="evidence" value="ECO:0007669"/>
    <property type="project" value="TreeGrafter"/>
</dbReference>
<keyword evidence="4 6" id="KW-0472">Membrane</keyword>
<dbReference type="InterPro" id="IPR046338">
    <property type="entry name" value="GAIN_dom_sf"/>
</dbReference>
<dbReference type="InterPro" id="IPR036445">
    <property type="entry name" value="GPCR_2_extracell_dom_sf"/>
</dbReference>
<keyword evidence="2 6" id="KW-0812">Transmembrane</keyword>
<evidence type="ECO:0000256" key="5">
    <source>
        <dbReference type="ARBA" id="ARBA00023157"/>
    </source>
</evidence>
<feature type="chain" id="PRO_5004737667" evidence="7">
    <location>
        <begin position="23"/>
        <end position="596"/>
    </location>
</feature>
<proteinExistence type="evidence at transcript level"/>
<dbReference type="InterPro" id="IPR001879">
    <property type="entry name" value="GPCR_2_extracellular_dom"/>
</dbReference>
<keyword evidence="10" id="KW-0675">Receptor</keyword>
<dbReference type="InterPro" id="IPR000832">
    <property type="entry name" value="GPCR_2_secretin-like"/>
</dbReference>
<dbReference type="GO" id="GO:0005886">
    <property type="term" value="C:plasma membrane"/>
    <property type="evidence" value="ECO:0007669"/>
    <property type="project" value="TreeGrafter"/>
</dbReference>
<evidence type="ECO:0000256" key="7">
    <source>
        <dbReference type="SAM" id="SignalP"/>
    </source>
</evidence>
<dbReference type="PANTHER" id="PTHR12011">
    <property type="entry name" value="ADHESION G-PROTEIN COUPLED RECEPTOR"/>
    <property type="match status" value="1"/>
</dbReference>
<feature type="signal peptide" evidence="7">
    <location>
        <begin position="1"/>
        <end position="22"/>
    </location>
</feature>
<evidence type="ECO:0000256" key="3">
    <source>
        <dbReference type="ARBA" id="ARBA00022989"/>
    </source>
</evidence>
<dbReference type="PROSITE" id="PS50221">
    <property type="entry name" value="GAIN_B"/>
    <property type="match status" value="1"/>
</dbReference>
<dbReference type="GO" id="GO:0004930">
    <property type="term" value="F:G protein-coupled receptor activity"/>
    <property type="evidence" value="ECO:0007669"/>
    <property type="project" value="InterPro"/>
</dbReference>
<sequence length="596" mass="65652">MDAECWLVLLTVLASCSSLSGGDNRDTYESLTSNQAESTVTLASNASISPSLDGPDTTTVWPDVFQRRLRLLLKEQKFSLPETGDALGTSRAPRYRRFVQEKASEIWALVPKERERQPRTAALPERAMCSETMYRGTRWSASRPDTCAEMDCPRGSFGVMRWCCNARGYWKTPSPNTAQCVQPSILQLRSKIAAGKGEKSGPNLPNTVEQVNELMCQSKLKVGGDLLAIVDLLDTATKRLESGDVQVGDINFENAERVGKQTAMTVDKLLSLDRPWNEIPAQTRYRCATTLLQTLDVAGIILSAIDLKDSSLAFKNFKMNIVSGTTANIVNQTVMLPRRSTVFNLTQSTAQIGLAPNSVSNDGDSTALVIVFTEFPRLDKLLYDDGDEQDIEQLKKELNSPVISIRIGSESEGLQLSRNVEITLPMLKSEAENPICVFWDTLLNEWSPEGCEVGSRNGTHVICLCRHLSNFGVLMDLNGVLDEALTGTSLKIITLVGCSVSVICLAICIAVFGCFRSLRNTRTSIHLNLCISLFIAEIVLMLGLDQTQDKVDITEVCKDFCFVLCTLLVLCEFGGVTLPGTKFLERRALSENEKCQ</sequence>
<evidence type="ECO:0000259" key="9">
    <source>
        <dbReference type="PROSITE" id="PS50227"/>
    </source>
</evidence>
<feature type="transmembrane region" description="Helical" evidence="6">
    <location>
        <begin position="492"/>
        <end position="515"/>
    </location>
</feature>
<dbReference type="Gene3D" id="2.60.220.50">
    <property type="match status" value="1"/>
</dbReference>
<dbReference type="Pfam" id="PF01825">
    <property type="entry name" value="GPS"/>
    <property type="match status" value="1"/>
</dbReference>
<dbReference type="Gene3D" id="4.10.1240.10">
    <property type="entry name" value="GPCR, family 2, extracellular hormone receptor domain"/>
    <property type="match status" value="1"/>
</dbReference>
<dbReference type="SMART" id="SM00303">
    <property type="entry name" value="GPS"/>
    <property type="match status" value="1"/>
</dbReference>
<feature type="transmembrane region" description="Helical" evidence="6">
    <location>
        <begin position="527"/>
        <end position="544"/>
    </location>
</feature>
<reference evidence="10" key="1">
    <citation type="journal article" date="2015" name="Sci. Rep.">
        <title>Tissue- and time-dependent transcription in Ixodes ricinus salivary glands and midguts when blood feeding on the vertebrate host.</title>
        <authorList>
            <person name="Kotsyfakis M."/>
            <person name="Schwarz A."/>
            <person name="Erhart J."/>
            <person name="Ribeiro J.M."/>
        </authorList>
    </citation>
    <scope>NUCLEOTIDE SEQUENCE</scope>
    <source>
        <tissue evidence="10">Salivary gland and midgut</tissue>
    </source>
</reference>
<dbReference type="InterPro" id="IPR000203">
    <property type="entry name" value="GPS"/>
</dbReference>